<name>A0AAD7QI70_QUISA</name>
<dbReference type="KEGG" id="qsa:O6P43_000554"/>
<proteinExistence type="predicted"/>
<feature type="compositionally biased region" description="Basic and acidic residues" evidence="1">
    <location>
        <begin position="227"/>
        <end position="249"/>
    </location>
</feature>
<comment type="caution">
    <text evidence="2">The sequence shown here is derived from an EMBL/GenBank/DDBJ whole genome shotgun (WGS) entry which is preliminary data.</text>
</comment>
<sequence>MISSKDEFSLSELLDLEIRWPSELEKPETNVWNEKPIWTKISLNLDGVSLDDFFTKNEPSSDAFGEHLVPDKQIDSASATSYALVGNGNLSLFENVHPSETATRSTEDEIGDSTSDWAANFQPPGLETLQEGSKSFDPFFGSMVDLTAHIDTVFGSGKDSVDVKVKDNMNPSESLDRDCFQGDIWSNSISEVSGQTGKSETNASLSDGRITDNAADSSLQNIDWIQEEKWQSTNDKATDDRTTGEKTDSFDAWNGFTSSTSTQDPSNNVLKQAVTQVSPSAVLTAEVNLFNSSDNWHDVNCGSFPEPDFFSGPFNSPFSSPGEKITQLEAYVSNREANVDAKGGHTGDVKGGDVSSIKSESNVDDIEMLMSQMHDLSFMLESNLSIPSKLYVQNSFQSSDRTSISRI</sequence>
<reference evidence="2 3" key="1">
    <citation type="journal article" date="2023" name="Science">
        <title>Elucidation of the pathway for biosynthesis of saponin adjuvants from the soapbark tree.</title>
        <authorList>
            <person name="Reed J."/>
            <person name="Orme A."/>
            <person name="El-Demerdash A."/>
            <person name="Owen C."/>
            <person name="Martin L.B.B."/>
            <person name="Misra R.C."/>
            <person name="Kikuchi S."/>
            <person name="Rejzek M."/>
            <person name="Martin A.C."/>
            <person name="Harkess A."/>
            <person name="Leebens-Mack J."/>
            <person name="Louveau T."/>
            <person name="Stephenson M.J."/>
            <person name="Osbourn A."/>
        </authorList>
    </citation>
    <scope>NUCLEOTIDE SEQUENCE [LARGE SCALE GENOMIC DNA]</scope>
    <source>
        <strain evidence="2">S10</strain>
    </source>
</reference>
<organism evidence="2 3">
    <name type="scientific">Quillaja saponaria</name>
    <name type="common">Soap bark tree</name>
    <dbReference type="NCBI Taxonomy" id="32244"/>
    <lineage>
        <taxon>Eukaryota</taxon>
        <taxon>Viridiplantae</taxon>
        <taxon>Streptophyta</taxon>
        <taxon>Embryophyta</taxon>
        <taxon>Tracheophyta</taxon>
        <taxon>Spermatophyta</taxon>
        <taxon>Magnoliopsida</taxon>
        <taxon>eudicotyledons</taxon>
        <taxon>Gunneridae</taxon>
        <taxon>Pentapetalae</taxon>
        <taxon>rosids</taxon>
        <taxon>fabids</taxon>
        <taxon>Fabales</taxon>
        <taxon>Quillajaceae</taxon>
        <taxon>Quillaja</taxon>
    </lineage>
</organism>
<feature type="region of interest" description="Disordered" evidence="1">
    <location>
        <begin position="190"/>
        <end position="212"/>
    </location>
</feature>
<gene>
    <name evidence="2" type="ORF">O6P43_000554</name>
</gene>
<feature type="region of interest" description="Disordered" evidence="1">
    <location>
        <begin position="227"/>
        <end position="253"/>
    </location>
</feature>
<evidence type="ECO:0000256" key="1">
    <source>
        <dbReference type="SAM" id="MobiDB-lite"/>
    </source>
</evidence>
<dbReference type="EMBL" id="JARAOO010000001">
    <property type="protein sequence ID" value="KAJ7981271.1"/>
    <property type="molecule type" value="Genomic_DNA"/>
</dbReference>
<protein>
    <submittedName>
        <fullName evidence="2">Dentin sialophosphoprotein</fullName>
    </submittedName>
</protein>
<dbReference type="Proteomes" id="UP001163823">
    <property type="component" value="Chromosome 1"/>
</dbReference>
<keyword evidence="3" id="KW-1185">Reference proteome</keyword>
<evidence type="ECO:0000313" key="2">
    <source>
        <dbReference type="EMBL" id="KAJ7981271.1"/>
    </source>
</evidence>
<dbReference type="PANTHER" id="PTHR36308">
    <property type="entry name" value="DENTIN SIALOPHOSPHOPROTEIN-RELATED"/>
    <property type="match status" value="1"/>
</dbReference>
<evidence type="ECO:0000313" key="3">
    <source>
        <dbReference type="Proteomes" id="UP001163823"/>
    </source>
</evidence>
<feature type="compositionally biased region" description="Polar residues" evidence="1">
    <location>
        <begin position="190"/>
        <end position="205"/>
    </location>
</feature>
<dbReference type="AlphaFoldDB" id="A0AAD7QI70"/>
<accession>A0AAD7QI70</accession>
<dbReference type="PANTHER" id="PTHR36308:SF1">
    <property type="entry name" value="DENTIN SIALOPHOSPHOPROTEIN-RELATED"/>
    <property type="match status" value="1"/>
</dbReference>